<comment type="cofactor">
    <cofactor evidence="1">
        <name>pyridoxal 5'-phosphate</name>
        <dbReference type="ChEBI" id="CHEBI:597326"/>
    </cofactor>
</comment>
<sequence>MADDSVDKTHSESQIYLSTRDGDYGLSFETVVLKGLAADGGLFLPHKVPIVADWRSWKDLSYADLAFRIFRLYISSCEIPGDDLKSIIDRSYSTFRAKDVTPLVHLQDNNLYLLELFHGPSYSFKDCALQFLGNLFEYFLVRKNRGKEGKGGFTEALGL</sequence>
<dbReference type="EMBL" id="CP120627">
    <property type="protein sequence ID" value="WEW56230.1"/>
    <property type="molecule type" value="Genomic_DNA"/>
</dbReference>
<dbReference type="InterPro" id="IPR051166">
    <property type="entry name" value="Threonine_Synthase"/>
</dbReference>
<dbReference type="GO" id="GO:0009088">
    <property type="term" value="P:threonine biosynthetic process"/>
    <property type="evidence" value="ECO:0007669"/>
    <property type="project" value="TreeGrafter"/>
</dbReference>
<evidence type="ECO:0000256" key="2">
    <source>
        <dbReference type="ARBA" id="ARBA00005517"/>
    </source>
</evidence>
<dbReference type="Gene3D" id="3.40.50.1100">
    <property type="match status" value="1"/>
</dbReference>
<dbReference type="GO" id="GO:0004795">
    <property type="term" value="F:threonine synthase activity"/>
    <property type="evidence" value="ECO:0007669"/>
    <property type="project" value="UniProtKB-EC"/>
</dbReference>
<dbReference type="InterPro" id="IPR037158">
    <property type="entry name" value="Thr_synth_N_sf"/>
</dbReference>
<keyword evidence="4 6" id="KW-0456">Lyase</keyword>
<dbReference type="PANTHER" id="PTHR42690">
    <property type="entry name" value="THREONINE SYNTHASE FAMILY MEMBER"/>
    <property type="match status" value="1"/>
</dbReference>
<reference evidence="6" key="1">
    <citation type="submission" date="2023-03" db="EMBL/GenBank/DDBJ databases">
        <title>Emydomyces testavorans Genome Sequence.</title>
        <authorList>
            <person name="Hoyer L."/>
        </authorList>
    </citation>
    <scope>NUCLEOTIDE SEQUENCE</scope>
    <source>
        <strain evidence="6">16-2883</strain>
    </source>
</reference>
<dbReference type="EC" id="4.2.3.1" evidence="6"/>
<dbReference type="Proteomes" id="UP001219355">
    <property type="component" value="Chromosome 1"/>
</dbReference>
<evidence type="ECO:0000313" key="7">
    <source>
        <dbReference type="Proteomes" id="UP001219355"/>
    </source>
</evidence>
<evidence type="ECO:0000256" key="1">
    <source>
        <dbReference type="ARBA" id="ARBA00001933"/>
    </source>
</evidence>
<comment type="similarity">
    <text evidence="2">Belongs to the threonine synthase family.</text>
</comment>
<dbReference type="FunFam" id="3.90.1380.10:FF:000003">
    <property type="entry name" value="THR4p Threonine synthase"/>
    <property type="match status" value="1"/>
</dbReference>
<keyword evidence="7" id="KW-1185">Reference proteome</keyword>
<dbReference type="Gene3D" id="3.90.1380.10">
    <property type="entry name" value="Threonine synthase, N-terminal domain"/>
    <property type="match status" value="1"/>
</dbReference>
<evidence type="ECO:0000256" key="3">
    <source>
        <dbReference type="ARBA" id="ARBA00022898"/>
    </source>
</evidence>
<organism evidence="6 7">
    <name type="scientific">Emydomyces testavorans</name>
    <dbReference type="NCBI Taxonomy" id="2070801"/>
    <lineage>
        <taxon>Eukaryota</taxon>
        <taxon>Fungi</taxon>
        <taxon>Dikarya</taxon>
        <taxon>Ascomycota</taxon>
        <taxon>Pezizomycotina</taxon>
        <taxon>Eurotiomycetes</taxon>
        <taxon>Eurotiomycetidae</taxon>
        <taxon>Onygenales</taxon>
        <taxon>Nannizziopsiaceae</taxon>
        <taxon>Emydomyces</taxon>
    </lineage>
</organism>
<dbReference type="AlphaFoldDB" id="A0AAF0IFR2"/>
<dbReference type="InterPro" id="IPR029144">
    <property type="entry name" value="Thr_synth_N"/>
</dbReference>
<protein>
    <submittedName>
        <fullName evidence="6">Threonine synthase</fullName>
        <ecNumber evidence="6">4.2.3.1</ecNumber>
    </submittedName>
</protein>
<evidence type="ECO:0000256" key="4">
    <source>
        <dbReference type="ARBA" id="ARBA00023239"/>
    </source>
</evidence>
<evidence type="ECO:0000313" key="6">
    <source>
        <dbReference type="EMBL" id="WEW56230.1"/>
    </source>
</evidence>
<dbReference type="SUPFAM" id="SSF53686">
    <property type="entry name" value="Tryptophan synthase beta subunit-like PLP-dependent enzymes"/>
    <property type="match status" value="1"/>
</dbReference>
<accession>A0AAF0IFR2</accession>
<gene>
    <name evidence="6" type="ORF">PRK78_001669</name>
</gene>
<dbReference type="Pfam" id="PF14821">
    <property type="entry name" value="Thr_synth_N"/>
    <property type="match status" value="1"/>
</dbReference>
<name>A0AAF0IFR2_9EURO</name>
<keyword evidence="3" id="KW-0663">Pyridoxal phosphate</keyword>
<evidence type="ECO:0000259" key="5">
    <source>
        <dbReference type="Pfam" id="PF14821"/>
    </source>
</evidence>
<dbReference type="PANTHER" id="PTHR42690:SF1">
    <property type="entry name" value="THREONINE SYNTHASE-LIKE 2"/>
    <property type="match status" value="1"/>
</dbReference>
<feature type="domain" description="Threonine synthase N-terminal" evidence="5">
    <location>
        <begin position="16"/>
        <end position="92"/>
    </location>
</feature>
<proteinExistence type="inferred from homology"/>
<dbReference type="InterPro" id="IPR036052">
    <property type="entry name" value="TrpB-like_PALP_sf"/>
</dbReference>